<organism evidence="1 2">
    <name type="scientific">Stakelama flava</name>
    <dbReference type="NCBI Taxonomy" id="2860338"/>
    <lineage>
        <taxon>Bacteria</taxon>
        <taxon>Pseudomonadati</taxon>
        <taxon>Pseudomonadota</taxon>
        <taxon>Alphaproteobacteria</taxon>
        <taxon>Sphingomonadales</taxon>
        <taxon>Sphingomonadaceae</taxon>
        <taxon>Stakelama</taxon>
    </lineage>
</organism>
<keyword evidence="2" id="KW-1185">Reference proteome</keyword>
<protein>
    <submittedName>
        <fullName evidence="1">Tryptophan 7-halogenase</fullName>
    </submittedName>
</protein>
<dbReference type="PANTHER" id="PTHR43747:SF4">
    <property type="entry name" value="FLAVIN-DEPENDENT TRYPTOPHAN HALOGENASE"/>
    <property type="match status" value="1"/>
</dbReference>
<proteinExistence type="predicted"/>
<dbReference type="InterPro" id="IPR050816">
    <property type="entry name" value="Flavin-dep_Halogenase_NPB"/>
</dbReference>
<dbReference type="PIRSF" id="PIRSF011396">
    <property type="entry name" value="Trp_halogenase"/>
    <property type="match status" value="1"/>
</dbReference>
<name>A0ABS6XLP0_9SPHN</name>
<comment type="caution">
    <text evidence="1">The sequence shown here is derived from an EMBL/GenBank/DDBJ whole genome shotgun (WGS) entry which is preliminary data.</text>
</comment>
<dbReference type="Pfam" id="PF04820">
    <property type="entry name" value="Trp_halogenase"/>
    <property type="match status" value="1"/>
</dbReference>
<dbReference type="RefSeq" id="WP_219238258.1">
    <property type="nucleotide sequence ID" value="NZ_JAHWZX010000008.1"/>
</dbReference>
<reference evidence="1 2" key="1">
    <citation type="submission" date="2021-07" db="EMBL/GenBank/DDBJ databases">
        <title>Stakelama flava sp. nov., a novel endophytic bacterium isolated from branch of Kandelia candel.</title>
        <authorList>
            <person name="Tuo L."/>
        </authorList>
    </citation>
    <scope>NUCLEOTIDE SEQUENCE [LARGE SCALE GENOMIC DNA]</scope>
    <source>
        <strain evidence="1 2">CBK3Z-3</strain>
    </source>
</reference>
<dbReference type="PANTHER" id="PTHR43747">
    <property type="entry name" value="FAD-BINDING PROTEIN"/>
    <property type="match status" value="1"/>
</dbReference>
<dbReference type="Proteomes" id="UP001197214">
    <property type="component" value="Unassembled WGS sequence"/>
</dbReference>
<sequence length="503" mass="55012">MADSAHTNIVIAGGGTAGWMAAAAFARFLPRGVAITLVESDAIGAVGVGEATIPQIRLFNRNLGIDEGDLLRATNGTIKLGIEFVDWSGKGSRYIHAFGTIGRALGLVPFHHYWLRHAQAGGNTSLWDYSVAAQAAAADRFAPEPGRPDLPSGLAWAYQFDAIRYAAFLRDYAEKRGVRRVEGRIGDVMLDGSGAIASLRLEDGRNIAGDFFLDCTGFRALLIGGALGVGYDDWREWLPCDRALAVQCASVTPLTPYTRATAREAGWQWRIPLQHRTGNGLVWCSAYQDDGVAADTLLANLDDDALGDPKPLRFTTGMRCATWRSNCVALGLSAGFLEPLESTSIHLIQSGIARLLQLFPADTPNPAEIAEYNRQTQREWESVRDFLILHYHANARPEPFWAEYRRRALPDALAQRIALFRANGRLFREGDELFTEVGWLQVLLGQGIMPDGCHPIAQALPIADLDQFLGAARRHVASLVERMPGHADYLRRHAPATPSGEMS</sequence>
<evidence type="ECO:0000313" key="1">
    <source>
        <dbReference type="EMBL" id="MBW4331132.1"/>
    </source>
</evidence>
<dbReference type="EMBL" id="JAHWZX010000008">
    <property type="protein sequence ID" value="MBW4331132.1"/>
    <property type="molecule type" value="Genomic_DNA"/>
</dbReference>
<dbReference type="InterPro" id="IPR033856">
    <property type="entry name" value="Trp_halogen"/>
</dbReference>
<dbReference type="InterPro" id="IPR006905">
    <property type="entry name" value="Flavin_halogenase"/>
</dbReference>
<evidence type="ECO:0000313" key="2">
    <source>
        <dbReference type="Proteomes" id="UP001197214"/>
    </source>
</evidence>
<accession>A0ABS6XLP0</accession>
<gene>
    <name evidence="1" type="ORF">KY084_09640</name>
</gene>